<dbReference type="Pfam" id="PF00135">
    <property type="entry name" value="COesterase"/>
    <property type="match status" value="1"/>
</dbReference>
<evidence type="ECO:0000256" key="2">
    <source>
        <dbReference type="ARBA" id="ARBA00022801"/>
    </source>
</evidence>
<dbReference type="Proteomes" id="UP001212997">
    <property type="component" value="Unassembled WGS sequence"/>
</dbReference>
<name>A0AAD5YFP1_9APHY</name>
<dbReference type="EMBL" id="JANAWD010000253">
    <property type="protein sequence ID" value="KAJ3482854.1"/>
    <property type="molecule type" value="Genomic_DNA"/>
</dbReference>
<dbReference type="AlphaFoldDB" id="A0AAD5YFP1"/>
<sequence>MGSSFLKRFGLLAVSLIPGVLSSISAVNTVVDLGYATYRGNLSFPNTVAYLGLPYAEPPLGERRFRAPITLDTARIQAEAGGKIIDASSNPAFCIQGSIGRGDAGGAGSEDCLKVNVYVPVGAKQGDKLPVLVYIHGGGYVYGNPANFPLDHWVHQVPEVVIVSVYYRLDSLGFLAHPDFATSNLGDFNVGFQDQTEALRWVQRHINAFGGDPGRVTINGHSAGSSSVELHLTAPNNIGLFHAGIAQSVYRITVPTPAAKLSTFNTFTQNAGCGSGSVSAQMSCLRKASVSVLAQAQDATSGDPHHIFIPVQDPKTIPIPPTTAILQGKFHGVPLIVGATSNETLSTGSGNNITQSLLAFWPLLTRKDIDDYATQYPSSDFISSNEQYRDTIGESGFRCAREIMGGGFGNKAKAFTYRYNQPDPTSGSNLVEHAAENYMLFRGIETGVNGTGTFHTLNPIQTAFSEELIAYWLSFVRSGDPNTFKLARSPIWPAYGSDQKRVLLQQGATSTKSGISVEVSDQRVEARCAFVASKASVEQN</sequence>
<evidence type="ECO:0000256" key="3">
    <source>
        <dbReference type="RuleBase" id="RU361235"/>
    </source>
</evidence>
<proteinExistence type="inferred from homology"/>
<dbReference type="EC" id="3.1.1.-" evidence="3"/>
<dbReference type="SUPFAM" id="SSF53474">
    <property type="entry name" value="alpha/beta-Hydrolases"/>
    <property type="match status" value="1"/>
</dbReference>
<evidence type="ECO:0000313" key="6">
    <source>
        <dbReference type="Proteomes" id="UP001212997"/>
    </source>
</evidence>
<gene>
    <name evidence="5" type="ORF">NLI96_g6700</name>
</gene>
<dbReference type="PROSITE" id="PS00122">
    <property type="entry name" value="CARBOXYLESTERASE_B_1"/>
    <property type="match status" value="1"/>
</dbReference>
<accession>A0AAD5YFP1</accession>
<feature type="domain" description="Carboxylesterase type B" evidence="4">
    <location>
        <begin position="46"/>
        <end position="506"/>
    </location>
</feature>
<evidence type="ECO:0000256" key="1">
    <source>
        <dbReference type="ARBA" id="ARBA00005964"/>
    </source>
</evidence>
<dbReference type="InterPro" id="IPR050309">
    <property type="entry name" value="Type-B_Carboxylest/Lipase"/>
</dbReference>
<dbReference type="InterPro" id="IPR002018">
    <property type="entry name" value="CarbesteraseB"/>
</dbReference>
<evidence type="ECO:0000313" key="5">
    <source>
        <dbReference type="EMBL" id="KAJ3482854.1"/>
    </source>
</evidence>
<keyword evidence="6" id="KW-1185">Reference proteome</keyword>
<comment type="similarity">
    <text evidence="1 3">Belongs to the type-B carboxylesterase/lipase family.</text>
</comment>
<protein>
    <recommendedName>
        <fullName evidence="3">Carboxylic ester hydrolase</fullName>
        <ecNumber evidence="3">3.1.1.-</ecNumber>
    </recommendedName>
</protein>
<keyword evidence="3" id="KW-0732">Signal</keyword>
<organism evidence="5 6">
    <name type="scientific">Meripilus lineatus</name>
    <dbReference type="NCBI Taxonomy" id="2056292"/>
    <lineage>
        <taxon>Eukaryota</taxon>
        <taxon>Fungi</taxon>
        <taxon>Dikarya</taxon>
        <taxon>Basidiomycota</taxon>
        <taxon>Agaricomycotina</taxon>
        <taxon>Agaricomycetes</taxon>
        <taxon>Polyporales</taxon>
        <taxon>Meripilaceae</taxon>
        <taxon>Meripilus</taxon>
    </lineage>
</organism>
<feature type="chain" id="PRO_5041776867" description="Carboxylic ester hydrolase" evidence="3">
    <location>
        <begin position="23"/>
        <end position="540"/>
    </location>
</feature>
<dbReference type="InterPro" id="IPR019826">
    <property type="entry name" value="Carboxylesterase_B_AS"/>
</dbReference>
<reference evidence="5" key="1">
    <citation type="submission" date="2022-07" db="EMBL/GenBank/DDBJ databases">
        <title>Genome Sequence of Physisporinus lineatus.</title>
        <authorList>
            <person name="Buettner E."/>
        </authorList>
    </citation>
    <scope>NUCLEOTIDE SEQUENCE</scope>
    <source>
        <strain evidence="5">VT162</strain>
    </source>
</reference>
<evidence type="ECO:0000259" key="4">
    <source>
        <dbReference type="Pfam" id="PF00135"/>
    </source>
</evidence>
<keyword evidence="2 3" id="KW-0378">Hydrolase</keyword>
<comment type="caution">
    <text evidence="5">The sequence shown here is derived from an EMBL/GenBank/DDBJ whole genome shotgun (WGS) entry which is preliminary data.</text>
</comment>
<dbReference type="InterPro" id="IPR029058">
    <property type="entry name" value="AB_hydrolase_fold"/>
</dbReference>
<dbReference type="Gene3D" id="3.40.50.1820">
    <property type="entry name" value="alpha/beta hydrolase"/>
    <property type="match status" value="1"/>
</dbReference>
<dbReference type="PANTHER" id="PTHR11559">
    <property type="entry name" value="CARBOXYLESTERASE"/>
    <property type="match status" value="1"/>
</dbReference>
<feature type="signal peptide" evidence="3">
    <location>
        <begin position="1"/>
        <end position="22"/>
    </location>
</feature>
<dbReference type="GO" id="GO:0016787">
    <property type="term" value="F:hydrolase activity"/>
    <property type="evidence" value="ECO:0007669"/>
    <property type="project" value="UniProtKB-KW"/>
</dbReference>